<organism evidence="1 2">
    <name type="scientific">Fontibacillus solani</name>
    <dbReference type="NCBI Taxonomy" id="1572857"/>
    <lineage>
        <taxon>Bacteria</taxon>
        <taxon>Bacillati</taxon>
        <taxon>Bacillota</taxon>
        <taxon>Bacilli</taxon>
        <taxon>Bacillales</taxon>
        <taxon>Paenibacillaceae</taxon>
        <taxon>Fontibacillus</taxon>
    </lineage>
</organism>
<keyword evidence="2" id="KW-1185">Reference proteome</keyword>
<dbReference type="RefSeq" id="WP_182538632.1">
    <property type="nucleotide sequence ID" value="NZ_JACJIP010000033.1"/>
</dbReference>
<accession>A0A7W3XTH9</accession>
<dbReference type="AlphaFoldDB" id="A0A7W3XTH9"/>
<protein>
    <submittedName>
        <fullName evidence="1">Uncharacterized protein</fullName>
    </submittedName>
</protein>
<sequence length="465" mass="51396">MSGQENYELDIEINSRDIDETEKKLSRLDKMLQQTQKRFDALGKKEVKPKVIHNDRLIPTVSKFRDSLFGLDRKIINPMASLKKTKYESRLFSDSMQVHQVSSQLSPQLNELGLGLSTGMSKIGFLSTNNNSDADEKKNKDSSDKNFLESYLNSMKSVLSDLTQDAGKAVAEHQLNNIGNIWKESNVREKWNASSVKKMIDNFNTSKSMKFLNSLIKDVKPMVALDVGIGAYEFATAETGREKAKAAGSTIGGIAGGTVGALFGGGFLSFFVGSLGGIVGSKLGEAAGGHIYDIVYDKDTQMAYEFGIKNGAYDSIYGGKFVSSLLKFFVFDRESNMDQVKEQVNDIKNGFEIYLKSGIMKDTVPGGNLLNSLLNYMIFGKETNNDTQLGSTNFNENEVPQSNFPIVEWGAITNGTVRPNIYVTLPEGAVNMTVNKEENIDYEELVSLVGWHVANAVRYAEQNLK</sequence>
<gene>
    <name evidence="1" type="ORF">FHR92_004105</name>
</gene>
<proteinExistence type="predicted"/>
<comment type="caution">
    <text evidence="1">The sequence shown here is derived from an EMBL/GenBank/DDBJ whole genome shotgun (WGS) entry which is preliminary data.</text>
</comment>
<name>A0A7W3XTH9_9BACL</name>
<evidence type="ECO:0000313" key="2">
    <source>
        <dbReference type="Proteomes" id="UP000567067"/>
    </source>
</evidence>
<reference evidence="1 2" key="1">
    <citation type="submission" date="2020-08" db="EMBL/GenBank/DDBJ databases">
        <title>Genomic Encyclopedia of Type Strains, Phase III (KMG-III): the genomes of soil and plant-associated and newly described type strains.</title>
        <authorList>
            <person name="Whitman W."/>
        </authorList>
    </citation>
    <scope>NUCLEOTIDE SEQUENCE [LARGE SCALE GENOMIC DNA]</scope>
    <source>
        <strain evidence="1 2">CECT 8693</strain>
    </source>
</reference>
<evidence type="ECO:0000313" key="1">
    <source>
        <dbReference type="EMBL" id="MBA9087620.1"/>
    </source>
</evidence>
<dbReference type="Proteomes" id="UP000567067">
    <property type="component" value="Unassembled WGS sequence"/>
</dbReference>
<dbReference type="EMBL" id="JACJIP010000033">
    <property type="protein sequence ID" value="MBA9087620.1"/>
    <property type="molecule type" value="Genomic_DNA"/>
</dbReference>